<sequence length="587" mass="64321">MTQTALAGATADASTAPTVDSSPPRPARARPAAKPHGQWKVDGTAPLNPVEVWKQDDDGLSVRHRIETIYAHEGFDSITDDDLHGRFRWWGLYTQRKQGVDGGKTASLEPHELEDKYLMLRVRIDGGKLTTEQLRTIGQISRDFARGTADLTNRQNIQLHWVEVESVPEIWRRLEAVGLSTTEACGDVPRVILGSPVAGIAKAEIVDPTEFIQELSRRFIGNPEFSNLPRKYKTSITGHPNQDTVHEINDVSFVGVLHPELGPGYDLWVGGGLSTAPRLAERVGVFVPPEDGPAVWEAVTSIFRDYGYRRMRNKARLKFLIADWGVEKFRQILEDEYLGRKLPNGIVPPQAKGLGDHVGIHAQKDGKFFIGTAPFVGRLSGDKLVELADLLEAHGSHRLRTTVHQKILALDIAKEDVDSVIAGLDAIGLNARPSVFRRNTMACTGIEFCKLAIVNTKDTAEYVIGELEQRMTDLVDAGALGDPITLNINGCPNSCARIQTADIGLKGIIVPTDDGGTTGGFQVHLGGGLASHNREEAGLGRTVRGLKVAVDDLADYVERLLRSYAANRLAEETFAEFAHRADEELLK</sequence>
<keyword evidence="9" id="KW-0560">Oxidoreductase</keyword>
<feature type="region of interest" description="Disordered" evidence="13">
    <location>
        <begin position="1"/>
        <end position="45"/>
    </location>
</feature>
<evidence type="ECO:0000256" key="13">
    <source>
        <dbReference type="SAM" id="MobiDB-lite"/>
    </source>
</evidence>
<evidence type="ECO:0000313" key="17">
    <source>
        <dbReference type="Proteomes" id="UP000062833"/>
    </source>
</evidence>
<keyword evidence="8" id="KW-0883">Thioether bond</keyword>
<evidence type="ECO:0000256" key="7">
    <source>
        <dbReference type="ARBA" id="ARBA00022723"/>
    </source>
</evidence>
<accession>A0A0M5M072</accession>
<dbReference type="PANTHER" id="PTHR32439:SF0">
    <property type="entry name" value="FERREDOXIN--NITRITE REDUCTASE, CHLOROPLASTIC"/>
    <property type="match status" value="1"/>
</dbReference>
<comment type="cofactor">
    <cofactor evidence="1">
        <name>[4Fe-4S] cluster</name>
        <dbReference type="ChEBI" id="CHEBI:49883"/>
    </cofactor>
</comment>
<evidence type="ECO:0000256" key="12">
    <source>
        <dbReference type="ARBA" id="ARBA00049518"/>
    </source>
</evidence>
<dbReference type="Gene3D" id="3.30.413.10">
    <property type="entry name" value="Sulfite Reductase Hemoprotein, domain 1"/>
    <property type="match status" value="2"/>
</dbReference>
<evidence type="ECO:0000256" key="10">
    <source>
        <dbReference type="ARBA" id="ARBA00023004"/>
    </source>
</evidence>
<evidence type="ECO:0000256" key="11">
    <source>
        <dbReference type="ARBA" id="ARBA00023014"/>
    </source>
</evidence>
<comment type="catalytic activity">
    <reaction evidence="12">
        <text>hydrogen sulfide + 6 oxidized [2Fe-2S]-[ferredoxin] + 3 H2O = sulfite + 6 reduced [2Fe-2S]-[ferredoxin] + 7 H(+)</text>
        <dbReference type="Rhea" id="RHEA:23132"/>
        <dbReference type="Rhea" id="RHEA-COMP:10000"/>
        <dbReference type="Rhea" id="RHEA-COMP:10001"/>
        <dbReference type="ChEBI" id="CHEBI:15377"/>
        <dbReference type="ChEBI" id="CHEBI:15378"/>
        <dbReference type="ChEBI" id="CHEBI:17359"/>
        <dbReference type="ChEBI" id="CHEBI:29919"/>
        <dbReference type="ChEBI" id="CHEBI:33737"/>
        <dbReference type="ChEBI" id="CHEBI:33738"/>
        <dbReference type="EC" id="1.8.7.1"/>
    </reaction>
</comment>
<evidence type="ECO:0000256" key="4">
    <source>
        <dbReference type="ARBA" id="ARBA00012353"/>
    </source>
</evidence>
<feature type="domain" description="Nitrite/sulphite reductase 4Fe-4S" evidence="14">
    <location>
        <begin position="438"/>
        <end position="582"/>
    </location>
</feature>
<dbReference type="GO" id="GO:0020037">
    <property type="term" value="F:heme binding"/>
    <property type="evidence" value="ECO:0007669"/>
    <property type="project" value="InterPro"/>
</dbReference>
<dbReference type="PROSITE" id="PS00365">
    <property type="entry name" value="NIR_SIR"/>
    <property type="match status" value="1"/>
</dbReference>
<proteinExistence type="inferred from homology"/>
<dbReference type="PRINTS" id="PR00397">
    <property type="entry name" value="SIROHAEM"/>
</dbReference>
<dbReference type="InterPro" id="IPR045854">
    <property type="entry name" value="NO2/SO3_Rdtase_4Fe4S_sf"/>
</dbReference>
<dbReference type="KEGG" id="aaq:AOC05_13505"/>
<dbReference type="Proteomes" id="UP000062833">
    <property type="component" value="Chromosome"/>
</dbReference>
<evidence type="ECO:0000256" key="5">
    <source>
        <dbReference type="ARBA" id="ARBA00022485"/>
    </source>
</evidence>
<evidence type="ECO:0000256" key="9">
    <source>
        <dbReference type="ARBA" id="ARBA00023002"/>
    </source>
</evidence>
<dbReference type="InterPro" id="IPR051329">
    <property type="entry name" value="NIR_SIR_4Fe-4S"/>
</dbReference>
<keyword evidence="11" id="KW-0411">Iron-sulfur</keyword>
<dbReference type="OrthoDB" id="3189055at2"/>
<dbReference type="EMBL" id="CP012677">
    <property type="protein sequence ID" value="ALE93094.1"/>
    <property type="molecule type" value="Genomic_DNA"/>
</dbReference>
<dbReference type="Pfam" id="PF01077">
    <property type="entry name" value="NIR_SIR"/>
    <property type="match status" value="2"/>
</dbReference>
<dbReference type="EC" id="1.8.7.1" evidence="4"/>
<dbReference type="InterPro" id="IPR005117">
    <property type="entry name" value="NiRdtase/SiRdtase_haem-b_fer"/>
</dbReference>
<dbReference type="InterPro" id="IPR006066">
    <property type="entry name" value="NO2/SO3_Rdtase_FeS/sirohaem_BS"/>
</dbReference>
<evidence type="ECO:0000256" key="1">
    <source>
        <dbReference type="ARBA" id="ARBA00001966"/>
    </source>
</evidence>
<dbReference type="GO" id="GO:0050311">
    <property type="term" value="F:sulfite reductase (ferredoxin) activity"/>
    <property type="evidence" value="ECO:0007669"/>
    <property type="project" value="UniProtKB-EC"/>
</dbReference>
<comment type="function">
    <text evidence="2">Catalyzes the reduction of sulfite to sulfide, a step in the biosynthesis of sulfur-containing amino acids and cofactors.</text>
</comment>
<keyword evidence="5" id="KW-0004">4Fe-4S</keyword>
<organism evidence="16 17">
    <name type="scientific">Arthrobacter alpinus</name>
    <dbReference type="NCBI Taxonomy" id="656366"/>
    <lineage>
        <taxon>Bacteria</taxon>
        <taxon>Bacillati</taxon>
        <taxon>Actinomycetota</taxon>
        <taxon>Actinomycetes</taxon>
        <taxon>Micrococcales</taxon>
        <taxon>Micrococcaceae</taxon>
        <taxon>Arthrobacter</taxon>
    </lineage>
</organism>
<protein>
    <recommendedName>
        <fullName evidence="4">assimilatory sulfite reductase (ferredoxin)</fullName>
        <ecNumber evidence="4">1.8.7.1</ecNumber>
    </recommendedName>
</protein>
<dbReference type="InterPro" id="IPR006067">
    <property type="entry name" value="NO2/SO3_Rdtase_4Fe4S_dom"/>
</dbReference>
<dbReference type="Gene3D" id="3.90.480.20">
    <property type="match status" value="1"/>
</dbReference>
<evidence type="ECO:0000256" key="6">
    <source>
        <dbReference type="ARBA" id="ARBA00022617"/>
    </source>
</evidence>
<dbReference type="GO" id="GO:0051539">
    <property type="term" value="F:4 iron, 4 sulfur cluster binding"/>
    <property type="evidence" value="ECO:0007669"/>
    <property type="project" value="UniProtKB-KW"/>
</dbReference>
<dbReference type="GO" id="GO:0046872">
    <property type="term" value="F:metal ion binding"/>
    <property type="evidence" value="ECO:0007669"/>
    <property type="project" value="UniProtKB-KW"/>
</dbReference>
<keyword evidence="7" id="KW-0479">Metal-binding</keyword>
<dbReference type="SUPFAM" id="SSF55124">
    <property type="entry name" value="Nitrite/Sulfite reductase N-terminal domain-like"/>
    <property type="match status" value="2"/>
</dbReference>
<evidence type="ECO:0000259" key="14">
    <source>
        <dbReference type="Pfam" id="PF01077"/>
    </source>
</evidence>
<keyword evidence="17" id="KW-1185">Reference proteome</keyword>
<comment type="similarity">
    <text evidence="3">Belongs to the nitrite and sulfite reductase 4Fe-4S domain family.</text>
</comment>
<dbReference type="RefSeq" id="WP_062007680.1">
    <property type="nucleotide sequence ID" value="NZ_CP012677.1"/>
</dbReference>
<evidence type="ECO:0000256" key="8">
    <source>
        <dbReference type="ARBA" id="ARBA00022784"/>
    </source>
</evidence>
<evidence type="ECO:0000256" key="3">
    <source>
        <dbReference type="ARBA" id="ARBA00010429"/>
    </source>
</evidence>
<keyword evidence="6" id="KW-0349">Heme</keyword>
<keyword evidence="10" id="KW-0408">Iron</keyword>
<feature type="domain" description="Nitrite/Sulfite reductase ferredoxin-like" evidence="15">
    <location>
        <begin position="361"/>
        <end position="426"/>
    </location>
</feature>
<dbReference type="FunFam" id="3.30.413.10:FF:000009">
    <property type="entry name" value="Sulfite reductase [ferredoxin]"/>
    <property type="match status" value="1"/>
</dbReference>
<feature type="domain" description="Nitrite/sulphite reductase 4Fe-4S" evidence="14">
    <location>
        <begin position="186"/>
        <end position="341"/>
    </location>
</feature>
<evidence type="ECO:0000313" key="16">
    <source>
        <dbReference type="EMBL" id="ALE93094.1"/>
    </source>
</evidence>
<dbReference type="InterPro" id="IPR036136">
    <property type="entry name" value="Nit/Sulf_reduc_fer-like_dom_sf"/>
</dbReference>
<dbReference type="AlphaFoldDB" id="A0A0M5M072"/>
<gene>
    <name evidence="16" type="ORF">AOC05_13505</name>
</gene>
<dbReference type="Pfam" id="PF03460">
    <property type="entry name" value="NIR_SIR_ferr"/>
    <property type="match status" value="2"/>
</dbReference>
<evidence type="ECO:0000256" key="2">
    <source>
        <dbReference type="ARBA" id="ARBA00003247"/>
    </source>
</evidence>
<dbReference type="PATRIC" id="fig|656366.3.peg.2914"/>
<dbReference type="SUPFAM" id="SSF56014">
    <property type="entry name" value="Nitrite and sulphite reductase 4Fe-4S domain-like"/>
    <property type="match status" value="2"/>
</dbReference>
<feature type="domain" description="Nitrite/Sulfite reductase ferredoxin-like" evidence="15">
    <location>
        <begin position="111"/>
        <end position="177"/>
    </location>
</feature>
<evidence type="ECO:0000259" key="15">
    <source>
        <dbReference type="Pfam" id="PF03460"/>
    </source>
</evidence>
<feature type="compositionally biased region" description="Low complexity" evidence="13">
    <location>
        <begin position="1"/>
        <end position="18"/>
    </location>
</feature>
<dbReference type="PANTHER" id="PTHR32439">
    <property type="entry name" value="FERREDOXIN--NITRITE REDUCTASE, CHLOROPLASTIC"/>
    <property type="match status" value="1"/>
</dbReference>
<name>A0A0M5M072_9MICC</name>
<reference evidence="17" key="1">
    <citation type="submission" date="2015-09" db="EMBL/GenBank/DDBJ databases">
        <title>Complete genome of Arthrobacter alpinus strain R3.8.</title>
        <authorList>
            <person name="See-Too W.S."/>
            <person name="Chan K.G."/>
        </authorList>
    </citation>
    <scope>NUCLEOTIDE SEQUENCE [LARGE SCALE GENOMIC DNA]</scope>
    <source>
        <strain evidence="17">R3.8</strain>
    </source>
</reference>